<dbReference type="SUPFAM" id="SSF51735">
    <property type="entry name" value="NAD(P)-binding Rossmann-fold domains"/>
    <property type="match status" value="1"/>
</dbReference>
<evidence type="ECO:0000256" key="3">
    <source>
        <dbReference type="ARBA" id="ARBA00022833"/>
    </source>
</evidence>
<evidence type="ECO:0000256" key="1">
    <source>
        <dbReference type="ARBA" id="ARBA00001947"/>
    </source>
</evidence>
<comment type="cofactor">
    <cofactor evidence="1 5">
        <name>Zn(2+)</name>
        <dbReference type="ChEBI" id="CHEBI:29105"/>
    </cofactor>
</comment>
<dbReference type="SUPFAM" id="SSF50129">
    <property type="entry name" value="GroES-like"/>
    <property type="match status" value="1"/>
</dbReference>
<dbReference type="SMART" id="SM00829">
    <property type="entry name" value="PKS_ER"/>
    <property type="match status" value="1"/>
</dbReference>
<evidence type="ECO:0000256" key="2">
    <source>
        <dbReference type="ARBA" id="ARBA00022723"/>
    </source>
</evidence>
<dbReference type="InterPro" id="IPR011032">
    <property type="entry name" value="GroES-like_sf"/>
</dbReference>
<dbReference type="Pfam" id="PF08240">
    <property type="entry name" value="ADH_N"/>
    <property type="match status" value="1"/>
</dbReference>
<organism evidence="7 8">
    <name type="scientific">Apiospora rasikravindrae</name>
    <dbReference type="NCBI Taxonomy" id="990691"/>
    <lineage>
        <taxon>Eukaryota</taxon>
        <taxon>Fungi</taxon>
        <taxon>Dikarya</taxon>
        <taxon>Ascomycota</taxon>
        <taxon>Pezizomycotina</taxon>
        <taxon>Sordariomycetes</taxon>
        <taxon>Xylariomycetidae</taxon>
        <taxon>Amphisphaeriales</taxon>
        <taxon>Apiosporaceae</taxon>
        <taxon>Apiospora</taxon>
    </lineage>
</organism>
<keyword evidence="4" id="KW-0560">Oxidoreductase</keyword>
<reference evidence="7 8" key="1">
    <citation type="submission" date="2023-01" db="EMBL/GenBank/DDBJ databases">
        <title>Analysis of 21 Apiospora genomes using comparative genomics revels a genus with tremendous synthesis potential of carbohydrate active enzymes and secondary metabolites.</title>
        <authorList>
            <person name="Sorensen T."/>
        </authorList>
    </citation>
    <scope>NUCLEOTIDE SEQUENCE [LARGE SCALE GENOMIC DNA]</scope>
    <source>
        <strain evidence="7 8">CBS 33761</strain>
    </source>
</reference>
<name>A0ABR1TCY6_9PEZI</name>
<gene>
    <name evidence="7" type="ORF">PG993_004512</name>
</gene>
<comment type="similarity">
    <text evidence="5">Belongs to the zinc-containing alcohol dehydrogenase family.</text>
</comment>
<evidence type="ECO:0000313" key="8">
    <source>
        <dbReference type="Proteomes" id="UP001444661"/>
    </source>
</evidence>
<dbReference type="InterPro" id="IPR020843">
    <property type="entry name" value="ER"/>
</dbReference>
<keyword evidence="3 5" id="KW-0862">Zinc</keyword>
<proteinExistence type="inferred from homology"/>
<dbReference type="Proteomes" id="UP001444661">
    <property type="component" value="Unassembled WGS sequence"/>
</dbReference>
<dbReference type="InterPro" id="IPR013154">
    <property type="entry name" value="ADH-like_N"/>
</dbReference>
<evidence type="ECO:0000259" key="6">
    <source>
        <dbReference type="SMART" id="SM00829"/>
    </source>
</evidence>
<dbReference type="Pfam" id="PF00107">
    <property type="entry name" value="ADH_zinc_N"/>
    <property type="match status" value="1"/>
</dbReference>
<dbReference type="InterPro" id="IPR047109">
    <property type="entry name" value="CAD-like"/>
</dbReference>
<sequence>MATAQDYKFEGWQAHDATSADGNMRWEEFEPKPWEENDVDIRVTHCGMCGSDLHVLRSGWGATPYPITVGHEIVGVVVRAGNQVMNGLKVGDRVGVGAQGDSCLSRFGDGARCEDCDALEENYCPKMVFTYSAPAPHFNGGKAQGGYATYHRAPSHFVVKIPDNVDSAEAAPMLCGGVTVFAPLKFHDTRPGKSVGIVGVGGLGHYGVIFAKAMGADRVVGISRRENKRKEVLSLGADDYIATLDEPNWTAKHARSLDIIISTVASSDVSHTFLSPMFFGLVPAANSTNQAPLDDYFTLLKRDGKFVQVGIPEDGPFKVAAPSVVFGRQSFTGSMIGSPADLREMLELVSKNNLKGMIQLRPMSEANQAIQDLEAGKPRYRYVLVNETEASA</sequence>
<keyword evidence="2 5" id="KW-0479">Metal-binding</keyword>
<dbReference type="EMBL" id="JAQQWK010000003">
    <property type="protein sequence ID" value="KAK8044488.1"/>
    <property type="molecule type" value="Genomic_DNA"/>
</dbReference>
<evidence type="ECO:0000256" key="5">
    <source>
        <dbReference type="RuleBase" id="RU361277"/>
    </source>
</evidence>
<dbReference type="PROSITE" id="PS00059">
    <property type="entry name" value="ADH_ZINC"/>
    <property type="match status" value="1"/>
</dbReference>
<dbReference type="PANTHER" id="PTHR42683">
    <property type="entry name" value="ALDEHYDE REDUCTASE"/>
    <property type="match status" value="1"/>
</dbReference>
<dbReference type="Gene3D" id="3.40.50.720">
    <property type="entry name" value="NAD(P)-binding Rossmann-like Domain"/>
    <property type="match status" value="1"/>
</dbReference>
<dbReference type="InterPro" id="IPR002328">
    <property type="entry name" value="ADH_Zn_CS"/>
</dbReference>
<dbReference type="CDD" id="cd05283">
    <property type="entry name" value="CAD1"/>
    <property type="match status" value="1"/>
</dbReference>
<feature type="domain" description="Enoyl reductase (ER)" evidence="6">
    <location>
        <begin position="19"/>
        <end position="384"/>
    </location>
</feature>
<evidence type="ECO:0000313" key="7">
    <source>
        <dbReference type="EMBL" id="KAK8044488.1"/>
    </source>
</evidence>
<evidence type="ECO:0000256" key="4">
    <source>
        <dbReference type="ARBA" id="ARBA00023002"/>
    </source>
</evidence>
<dbReference type="InterPro" id="IPR013149">
    <property type="entry name" value="ADH-like_C"/>
</dbReference>
<comment type="caution">
    <text evidence="7">The sequence shown here is derived from an EMBL/GenBank/DDBJ whole genome shotgun (WGS) entry which is preliminary data.</text>
</comment>
<protein>
    <recommendedName>
        <fullName evidence="6">Enoyl reductase (ER) domain-containing protein</fullName>
    </recommendedName>
</protein>
<keyword evidence="8" id="KW-1185">Reference proteome</keyword>
<dbReference type="Gene3D" id="3.90.180.10">
    <property type="entry name" value="Medium-chain alcohol dehydrogenases, catalytic domain"/>
    <property type="match status" value="1"/>
</dbReference>
<accession>A0ABR1TCY6</accession>
<dbReference type="InterPro" id="IPR036291">
    <property type="entry name" value="NAD(P)-bd_dom_sf"/>
</dbReference>